<dbReference type="Proteomes" id="UP000001205">
    <property type="component" value="Chromosome"/>
</dbReference>
<proteinExistence type="inferred from homology"/>
<evidence type="ECO:0000256" key="4">
    <source>
        <dbReference type="ARBA" id="ARBA00022691"/>
    </source>
</evidence>
<keyword evidence="6 7" id="KW-0694">RNA-binding</keyword>
<dbReference type="GO" id="GO:0000049">
    <property type="term" value="F:tRNA binding"/>
    <property type="evidence" value="ECO:0007669"/>
    <property type="project" value="UniProtKB-UniRule"/>
</dbReference>
<comment type="similarity">
    <text evidence="7">Belongs to the class IV-like SAM-binding methyltransferase superfamily. RNA methyltransferase TrmH family.</text>
</comment>
<name>A0ABF7PUM7_BORT9</name>
<evidence type="ECO:0000313" key="9">
    <source>
        <dbReference type="EMBL" id="AAX17394.1"/>
    </source>
</evidence>
<comment type="function">
    <text evidence="7">Catalyzes the 2'-O methylation of guanosine at position 18 in tRNA.</text>
</comment>
<evidence type="ECO:0000256" key="2">
    <source>
        <dbReference type="ARBA" id="ARBA00022603"/>
    </source>
</evidence>
<keyword evidence="5 7" id="KW-0819">tRNA processing</keyword>
<evidence type="ECO:0000256" key="6">
    <source>
        <dbReference type="ARBA" id="ARBA00022884"/>
    </source>
</evidence>
<organism evidence="9 10">
    <name type="scientific">Borrelia turicatae (strain 91E135)</name>
    <dbReference type="NCBI Taxonomy" id="314724"/>
    <lineage>
        <taxon>Bacteria</taxon>
        <taxon>Pseudomonadati</taxon>
        <taxon>Spirochaetota</taxon>
        <taxon>Spirochaetia</taxon>
        <taxon>Spirochaetales</taxon>
        <taxon>Borreliaceae</taxon>
        <taxon>Borrelia</taxon>
    </lineage>
</organism>
<dbReference type="GO" id="GO:0141100">
    <property type="term" value="F:tRNA (guanine(18)-2'-O)-methyltransferase activity"/>
    <property type="evidence" value="ECO:0007669"/>
    <property type="project" value="UniProtKB-UniRule"/>
</dbReference>
<gene>
    <name evidence="7" type="primary">trmH</name>
    <name evidence="9" type="ordered locus">BT0052</name>
</gene>
<dbReference type="InterPro" id="IPR029026">
    <property type="entry name" value="tRNA_m1G_MTases_N"/>
</dbReference>
<evidence type="ECO:0000256" key="1">
    <source>
        <dbReference type="ARBA" id="ARBA00022555"/>
    </source>
</evidence>
<accession>A0ABF7PUM7</accession>
<keyword evidence="10" id="KW-1185">Reference proteome</keyword>
<dbReference type="KEGG" id="btu:BT0052"/>
<feature type="domain" description="tRNA/rRNA methyltransferase SpoU type" evidence="8">
    <location>
        <begin position="49"/>
        <end position="188"/>
    </location>
</feature>
<dbReference type="EMBL" id="CP000049">
    <property type="protein sequence ID" value="AAX17394.1"/>
    <property type="molecule type" value="Genomic_DNA"/>
</dbReference>
<dbReference type="Pfam" id="PF00588">
    <property type="entry name" value="SpoU_methylase"/>
    <property type="match status" value="1"/>
</dbReference>
<evidence type="ECO:0000256" key="3">
    <source>
        <dbReference type="ARBA" id="ARBA00022679"/>
    </source>
</evidence>
<dbReference type="PANTHER" id="PTHR43453:SF1">
    <property type="entry name" value="TRNA_RRNA METHYLTRANSFERASE SPOU TYPE DOMAIN-CONTAINING PROTEIN"/>
    <property type="match status" value="1"/>
</dbReference>
<reference evidence="10" key="1">
    <citation type="submission" date="2004-12" db="EMBL/GenBank/DDBJ databases">
        <title>The genome sequence of Borrelia hermsii and Borrelia turicatae: comparative analysis of two agents of endemic N. America relapsing fever.</title>
        <authorList>
            <person name="Porcella S.F."/>
            <person name="Raffel S.J."/>
            <person name="Schrumpf M.E."/>
            <person name="Montgomery B."/>
            <person name="Smith T."/>
            <person name="Schwan T.G."/>
        </authorList>
    </citation>
    <scope>NUCLEOTIDE SEQUENCE [LARGE SCALE GENOMIC DNA]</scope>
    <source>
        <strain evidence="10">91E135</strain>
    </source>
</reference>
<dbReference type="GO" id="GO:0002938">
    <property type="term" value="P:tRNA guanine ribose methylation"/>
    <property type="evidence" value="ECO:0007669"/>
    <property type="project" value="UniProtKB-UniRule"/>
</dbReference>
<feature type="binding site" evidence="7">
    <location>
        <position position="168"/>
    </location>
    <ligand>
        <name>S-adenosyl-L-methionine</name>
        <dbReference type="ChEBI" id="CHEBI:59789"/>
    </ligand>
</feature>
<protein>
    <recommendedName>
        <fullName evidence="7">tRNA (guanosine(18)-2'-O)-methyltransferase</fullName>
        <ecNumber evidence="7">2.1.1.34</ecNumber>
    </recommendedName>
    <alternativeName>
        <fullName evidence="7">tRNA [Gm18] methyltransferase</fullName>
    </alternativeName>
</protein>
<comment type="caution">
    <text evidence="7">Lacks conserved residue(s) required for the propagation of feature annotation.</text>
</comment>
<dbReference type="Gene3D" id="3.40.1280.10">
    <property type="match status" value="1"/>
</dbReference>
<dbReference type="InterPro" id="IPR001537">
    <property type="entry name" value="SpoU_MeTrfase"/>
</dbReference>
<keyword evidence="3 7" id="KW-0808">Transferase</keyword>
<dbReference type="InterPro" id="IPR029028">
    <property type="entry name" value="Alpha/beta_knot_MTases"/>
</dbReference>
<dbReference type="SUPFAM" id="SSF75217">
    <property type="entry name" value="alpha/beta knot"/>
    <property type="match status" value="1"/>
</dbReference>
<dbReference type="EC" id="2.1.1.34" evidence="7"/>
<dbReference type="CDD" id="cd18092">
    <property type="entry name" value="SpoU-like_TrmH"/>
    <property type="match status" value="1"/>
</dbReference>
<comment type="catalytic activity">
    <reaction evidence="7">
        <text>guanosine(18) in tRNA + S-adenosyl-L-methionine = 2'-O-methylguanosine(18) in tRNA + S-adenosyl-L-homocysteine + H(+)</text>
        <dbReference type="Rhea" id="RHEA:20077"/>
        <dbReference type="Rhea" id="RHEA-COMP:10190"/>
        <dbReference type="Rhea" id="RHEA-COMP:10192"/>
        <dbReference type="ChEBI" id="CHEBI:15378"/>
        <dbReference type="ChEBI" id="CHEBI:57856"/>
        <dbReference type="ChEBI" id="CHEBI:59789"/>
        <dbReference type="ChEBI" id="CHEBI:74269"/>
        <dbReference type="ChEBI" id="CHEBI:74445"/>
        <dbReference type="EC" id="2.1.1.34"/>
    </reaction>
</comment>
<sequence length="232" mass="27012">MNWILLFFYIKLYFVSNEILKRIEILSEFITQRRRERIDEVLSNRTNYLTLVLEDIFQPQNASATMRTIEILGLSNIHIIETNNTYTLNPGVVLGASKWIDIIKYQCVESAFDNLKGNGYKIVATSLDNEAIFLDDFPIDDKMAIFFGTELTGLSNTVLENADLHLKIPMYGFTQSYNLSVAVSIVFYSLISRLRKSSIKYLLNEDEKLVLKLDYYRKIVKKYQTIEKLKLF</sequence>
<keyword evidence="1 7" id="KW-0820">tRNA-binding</keyword>
<dbReference type="AlphaFoldDB" id="A0ABF7PUM7"/>
<dbReference type="InterPro" id="IPR033671">
    <property type="entry name" value="TrmH"/>
</dbReference>
<evidence type="ECO:0000259" key="8">
    <source>
        <dbReference type="Pfam" id="PF00588"/>
    </source>
</evidence>
<dbReference type="HAMAP" id="MF_02060">
    <property type="entry name" value="tRNA_methyltr_TrmH"/>
    <property type="match status" value="1"/>
</dbReference>
<feature type="binding site" evidence="7">
    <location>
        <position position="125"/>
    </location>
    <ligand>
        <name>S-adenosyl-L-methionine</name>
        <dbReference type="ChEBI" id="CHEBI:59789"/>
    </ligand>
</feature>
<evidence type="ECO:0000256" key="5">
    <source>
        <dbReference type="ARBA" id="ARBA00022694"/>
    </source>
</evidence>
<dbReference type="PANTHER" id="PTHR43453">
    <property type="entry name" value="RRNA METHYLASE-LIKE"/>
    <property type="match status" value="1"/>
</dbReference>
<keyword evidence="4 7" id="KW-0949">S-adenosyl-L-methionine</keyword>
<evidence type="ECO:0000256" key="7">
    <source>
        <dbReference type="HAMAP-Rule" id="MF_02060"/>
    </source>
</evidence>
<evidence type="ECO:0000313" key="10">
    <source>
        <dbReference type="Proteomes" id="UP000001205"/>
    </source>
</evidence>
<keyword evidence="2 7" id="KW-0489">Methyltransferase</keyword>